<dbReference type="STRING" id="402596.SAMN04489844_3344"/>
<sequence length="198" mass="22505">MHLDGCQRYPRPHIHVDWQIAPTGKAGKNRKGNRRDRPKGNKTRVVPVAKRSITGYPLRDALRERVAAARAEKAAGTNPEGLLFPAERGGLLWHTSFYGDHLLPAMIDAGLPVETWDITEHVWDEERGAYVLRTRTERHAVFTWHSLRHRFARVCVDIHNMTEGKLMAIGGWENINTVQTRYYRSGDDNMNGGLAAFD</sequence>
<name>A0A1H4WRJ6_9ACTN</name>
<dbReference type="SUPFAM" id="SSF56349">
    <property type="entry name" value="DNA breaking-rejoining enzymes"/>
    <property type="match status" value="1"/>
</dbReference>
<feature type="region of interest" description="Disordered" evidence="2">
    <location>
        <begin position="20"/>
        <end position="43"/>
    </location>
</feature>
<proteinExistence type="predicted"/>
<evidence type="ECO:0000313" key="4">
    <source>
        <dbReference type="Proteomes" id="UP000198742"/>
    </source>
</evidence>
<dbReference type="GO" id="GO:0015074">
    <property type="term" value="P:DNA integration"/>
    <property type="evidence" value="ECO:0007669"/>
    <property type="project" value="InterPro"/>
</dbReference>
<dbReference type="Gene3D" id="1.10.443.10">
    <property type="entry name" value="Intergrase catalytic core"/>
    <property type="match status" value="1"/>
</dbReference>
<evidence type="ECO:0000313" key="3">
    <source>
        <dbReference type="EMBL" id="SEC95992.1"/>
    </source>
</evidence>
<accession>A0A1H4WRJ6</accession>
<protein>
    <recommendedName>
        <fullName evidence="5">Phage integrase family protein</fullName>
    </recommendedName>
</protein>
<reference evidence="4" key="1">
    <citation type="submission" date="2016-10" db="EMBL/GenBank/DDBJ databases">
        <authorList>
            <person name="Varghese N."/>
            <person name="Submissions S."/>
        </authorList>
    </citation>
    <scope>NUCLEOTIDE SEQUENCE [LARGE SCALE GENOMIC DNA]</scope>
    <source>
        <strain evidence="4">DSM 22017</strain>
    </source>
</reference>
<evidence type="ECO:0008006" key="5">
    <source>
        <dbReference type="Google" id="ProtNLM"/>
    </source>
</evidence>
<organism evidence="3 4">
    <name type="scientific">Nocardioides exalbidus</name>
    <dbReference type="NCBI Taxonomy" id="402596"/>
    <lineage>
        <taxon>Bacteria</taxon>
        <taxon>Bacillati</taxon>
        <taxon>Actinomycetota</taxon>
        <taxon>Actinomycetes</taxon>
        <taxon>Propionibacteriales</taxon>
        <taxon>Nocardioidaceae</taxon>
        <taxon>Nocardioides</taxon>
    </lineage>
</organism>
<gene>
    <name evidence="3" type="ORF">SAMN04489844_3344</name>
</gene>
<dbReference type="Proteomes" id="UP000198742">
    <property type="component" value="Unassembled WGS sequence"/>
</dbReference>
<dbReference type="RefSeq" id="WP_175539710.1">
    <property type="nucleotide sequence ID" value="NZ_FNRT01000002.1"/>
</dbReference>
<evidence type="ECO:0000256" key="1">
    <source>
        <dbReference type="ARBA" id="ARBA00023172"/>
    </source>
</evidence>
<feature type="compositionally biased region" description="Basic residues" evidence="2">
    <location>
        <begin position="27"/>
        <end position="42"/>
    </location>
</feature>
<dbReference type="InterPro" id="IPR013762">
    <property type="entry name" value="Integrase-like_cat_sf"/>
</dbReference>
<dbReference type="InterPro" id="IPR011010">
    <property type="entry name" value="DNA_brk_join_enz"/>
</dbReference>
<keyword evidence="4" id="KW-1185">Reference proteome</keyword>
<evidence type="ECO:0000256" key="2">
    <source>
        <dbReference type="SAM" id="MobiDB-lite"/>
    </source>
</evidence>
<dbReference type="GO" id="GO:0003677">
    <property type="term" value="F:DNA binding"/>
    <property type="evidence" value="ECO:0007669"/>
    <property type="project" value="InterPro"/>
</dbReference>
<dbReference type="AlphaFoldDB" id="A0A1H4WRJ6"/>
<keyword evidence="1" id="KW-0233">DNA recombination</keyword>
<dbReference type="GO" id="GO:0006310">
    <property type="term" value="P:DNA recombination"/>
    <property type="evidence" value="ECO:0007669"/>
    <property type="project" value="UniProtKB-KW"/>
</dbReference>
<dbReference type="EMBL" id="FNRT01000002">
    <property type="protein sequence ID" value="SEC95992.1"/>
    <property type="molecule type" value="Genomic_DNA"/>
</dbReference>